<keyword evidence="4" id="KW-1185">Reference proteome</keyword>
<gene>
    <name evidence="3" type="ORF">HNR42_003594</name>
</gene>
<dbReference type="AlphaFoldDB" id="A0A841I6K4"/>
<dbReference type="CDD" id="cd18808">
    <property type="entry name" value="SF1_C_Upf1"/>
    <property type="match status" value="1"/>
</dbReference>
<feature type="compositionally biased region" description="Basic residues" evidence="1">
    <location>
        <begin position="957"/>
        <end position="966"/>
    </location>
</feature>
<dbReference type="RefSeq" id="WP_183988864.1">
    <property type="nucleotide sequence ID" value="NZ_JACHHG010000022.1"/>
</dbReference>
<reference evidence="3 4" key="1">
    <citation type="submission" date="2020-08" db="EMBL/GenBank/DDBJ databases">
        <title>Genomic Encyclopedia of Type Strains, Phase IV (KMG-IV): sequencing the most valuable type-strain genomes for metagenomic binning, comparative biology and taxonomic classification.</title>
        <authorList>
            <person name="Goeker M."/>
        </authorList>
    </citation>
    <scope>NUCLEOTIDE SEQUENCE [LARGE SCALE GENOMIC DNA]</scope>
    <source>
        <strain evidence="3 4">DSM 21458</strain>
    </source>
</reference>
<dbReference type="Pfam" id="PF13086">
    <property type="entry name" value="AAA_11"/>
    <property type="match status" value="2"/>
</dbReference>
<dbReference type="Proteomes" id="UP000569951">
    <property type="component" value="Unassembled WGS sequence"/>
</dbReference>
<dbReference type="SMART" id="SM00382">
    <property type="entry name" value="AAA"/>
    <property type="match status" value="1"/>
</dbReference>
<accession>A0A841I6K4</accession>
<organism evidence="3 4">
    <name type="scientific">Deinobacterium chartae</name>
    <dbReference type="NCBI Taxonomy" id="521158"/>
    <lineage>
        <taxon>Bacteria</taxon>
        <taxon>Thermotogati</taxon>
        <taxon>Deinococcota</taxon>
        <taxon>Deinococci</taxon>
        <taxon>Deinococcales</taxon>
        <taxon>Deinococcaceae</taxon>
        <taxon>Deinobacterium</taxon>
    </lineage>
</organism>
<dbReference type="InterPro" id="IPR045055">
    <property type="entry name" value="DNA2/NAM7-like"/>
</dbReference>
<dbReference type="InterPro" id="IPR041679">
    <property type="entry name" value="DNA2/NAM7-like_C"/>
</dbReference>
<sequence length="966" mass="105910">MLHTPAALRALTEHAALLLRERLRAAAEPTLAPLEEVTVSPQGEVRLGYAAVPLPGGIFSARKPPSLAGRAEQAARVVRAVRAAHACELVHGELSAEHLSVNASGDLQVVGMGAANLLSLTDHVPRPKPHDDHRALGLLVRQVLCWAARPPEDQVLPAGVGPALEALRSEDSAVRAGALDALERALHAASLEARGSFGLEFPPNILARDGVTLEELLAELALPLRAQMLPVHADTGLPAFALFTPRLRLFLVRSRPSRPTAHLKVMRITRETPDPRTQSQLVKVGVRFEEGRSADALIAHFTGSAGGPDLGAALRAWQGYVIGQFSLESEREQFEALYHQRVTVRVVARARDHTVTLRVLHAERWQGGAPLPEWREAWNDPDDITLRVRGRVVGRGVSWQGEDLRVLLAPGASLPDHGELELLDIGRSALLDRAARALQDLLEGRAANPDLARVLLDPASARSGPPIPAARLFQPLEPELPTRALIGRMLASQDLFALQGPPGTGKTTTITELILHEIARNPHVRILVTSQSRAAVSNVFERLEGVKRRGTELPRDFLCYRDDRTTRISPEFSAWTERVRQRSLEAGGEELSEWRARVGERSVEDAYARAANVYGATLMRLPQLLRRLDDVSAFDLVIIDEAARATLPELLVAMLRGKRVVLVGDHKQLPAHLESVTRDALRAHGFQTRDIERSLFEELFSGVPEAGRSALPPQLTHTLTTQYRMHPSIGRVVSEAYYDGRLATGTLSDRSLPDPELDSSPRALWWDLPGRPARVGTSWRNDAQVNATRTLLLNLGRHCRPAGQEPLRVAVICAYRAQVNATRRSLSGLELPGLEVAVDTVDAFQGQERDVIVYATGRPLTASSFVADPRRLNVAFSRAQRLLVVIGDRARSFEGDLARVARYFAPLPPAYTQETPYASRSHSRRERPGPRSVPAVERRGGSHVPDPASPTRSGGPARRRRRRQPG</sequence>
<dbReference type="InterPro" id="IPR027417">
    <property type="entry name" value="P-loop_NTPase"/>
</dbReference>
<evidence type="ECO:0000259" key="2">
    <source>
        <dbReference type="SMART" id="SM00382"/>
    </source>
</evidence>
<dbReference type="SUPFAM" id="SSF52540">
    <property type="entry name" value="P-loop containing nucleoside triphosphate hydrolases"/>
    <property type="match status" value="1"/>
</dbReference>
<proteinExistence type="predicted"/>
<dbReference type="EMBL" id="JACHHG010000022">
    <property type="protein sequence ID" value="MBB6100128.1"/>
    <property type="molecule type" value="Genomic_DNA"/>
</dbReference>
<name>A0A841I6K4_9DEIO</name>
<evidence type="ECO:0000313" key="4">
    <source>
        <dbReference type="Proteomes" id="UP000569951"/>
    </source>
</evidence>
<comment type="caution">
    <text evidence="3">The sequence shown here is derived from an EMBL/GenBank/DDBJ whole genome shotgun (WGS) entry which is preliminary data.</text>
</comment>
<evidence type="ECO:0000256" key="1">
    <source>
        <dbReference type="SAM" id="MobiDB-lite"/>
    </source>
</evidence>
<dbReference type="PANTHER" id="PTHR10887:SF495">
    <property type="entry name" value="HELICASE SENATAXIN ISOFORM X1-RELATED"/>
    <property type="match status" value="1"/>
</dbReference>
<dbReference type="Pfam" id="PF13087">
    <property type="entry name" value="AAA_12"/>
    <property type="match status" value="1"/>
</dbReference>
<dbReference type="InterPro" id="IPR041677">
    <property type="entry name" value="DNA2/NAM7_AAA_11"/>
</dbReference>
<dbReference type="Gene3D" id="3.40.50.300">
    <property type="entry name" value="P-loop containing nucleotide triphosphate hydrolases"/>
    <property type="match status" value="2"/>
</dbReference>
<dbReference type="InterPro" id="IPR003593">
    <property type="entry name" value="AAA+_ATPase"/>
</dbReference>
<feature type="region of interest" description="Disordered" evidence="1">
    <location>
        <begin position="911"/>
        <end position="966"/>
    </location>
</feature>
<protein>
    <recommendedName>
        <fullName evidence="2">AAA+ ATPase domain-containing protein</fullName>
    </recommendedName>
</protein>
<dbReference type="GO" id="GO:0004386">
    <property type="term" value="F:helicase activity"/>
    <property type="evidence" value="ECO:0007669"/>
    <property type="project" value="InterPro"/>
</dbReference>
<feature type="domain" description="AAA+ ATPase" evidence="2">
    <location>
        <begin position="492"/>
        <end position="695"/>
    </location>
</feature>
<dbReference type="InterPro" id="IPR047187">
    <property type="entry name" value="SF1_C_Upf1"/>
</dbReference>
<dbReference type="PANTHER" id="PTHR10887">
    <property type="entry name" value="DNA2/NAM7 HELICASE FAMILY"/>
    <property type="match status" value="1"/>
</dbReference>
<evidence type="ECO:0000313" key="3">
    <source>
        <dbReference type="EMBL" id="MBB6100128.1"/>
    </source>
</evidence>